<dbReference type="EMBL" id="PP179325">
    <property type="protein sequence ID" value="XAI70537.1"/>
    <property type="molecule type" value="Genomic_DNA"/>
</dbReference>
<proteinExistence type="predicted"/>
<organism evidence="2">
    <name type="scientific">Pseudomonas phage Touem01</name>
    <dbReference type="NCBI Taxonomy" id="3138548"/>
    <lineage>
        <taxon>Viruses</taxon>
    </lineage>
</organism>
<keyword evidence="1" id="KW-0812">Transmembrane</keyword>
<gene>
    <name evidence="2" type="ORF">Touem01_00008</name>
</gene>
<protein>
    <submittedName>
        <fullName evidence="2">Uncharacterized protein</fullName>
    </submittedName>
</protein>
<keyword evidence="1" id="KW-1133">Transmembrane helix</keyword>
<evidence type="ECO:0000256" key="1">
    <source>
        <dbReference type="SAM" id="Phobius"/>
    </source>
</evidence>
<reference evidence="2" key="1">
    <citation type="journal article" date="2024" name="J. Gen. Virol.">
        <title>Novel phages of Pseudomonas syringae unveil numerous potential auxiliary metabolic genes.</title>
        <authorList>
            <person name="Feltin C."/>
            <person name="Garneau J.R."/>
            <person name="Morris C.E."/>
            <person name="Berard A."/>
            <person name="Torres-Barcelo C."/>
        </authorList>
    </citation>
    <scope>NUCLEOTIDE SEQUENCE</scope>
</reference>
<sequence>MNAFEFMARSPILSFLLAYMIVHSACELLFRCWNRLVRHLNIRRAGWPPVHLDADGDWKPAPKQESKQ</sequence>
<keyword evidence="1" id="KW-0472">Membrane</keyword>
<accession>A0AAU6W1U8</accession>
<name>A0AAU6W1U8_9VIRU</name>
<feature type="transmembrane region" description="Helical" evidence="1">
    <location>
        <begin position="12"/>
        <end position="30"/>
    </location>
</feature>
<evidence type="ECO:0000313" key="2">
    <source>
        <dbReference type="EMBL" id="XAI70537.1"/>
    </source>
</evidence>